<evidence type="ECO:0000313" key="2">
    <source>
        <dbReference type="EMBL" id="MBH1942288.1"/>
    </source>
</evidence>
<keyword evidence="1" id="KW-0812">Transmembrane</keyword>
<evidence type="ECO:0000256" key="1">
    <source>
        <dbReference type="SAM" id="Phobius"/>
    </source>
</evidence>
<sequence>MYFEPNSSRHKPKQTFTYRTTKLERLRDEADPANPPKKYLVRYLVFHWLLVFFTLMLCMNFLFPFAVMMFLYVGHNLKKLRKTWIVFYSGKVLTKINLISLLLCLLLFIPGKIFFLFLFEDVIFKALTWFWNVFGEFWEDLKYKLRPVKKISDNSIGIANVVSFARQLW</sequence>
<name>A0A8J7L0G1_9FIRM</name>
<dbReference type="RefSeq" id="WP_197662540.1">
    <property type="nucleotide sequence ID" value="NZ_JAEAGR010000019.1"/>
</dbReference>
<organism evidence="2 3">
    <name type="scientific">Mobilitalea sibirica</name>
    <dbReference type="NCBI Taxonomy" id="1462919"/>
    <lineage>
        <taxon>Bacteria</taxon>
        <taxon>Bacillati</taxon>
        <taxon>Bacillota</taxon>
        <taxon>Clostridia</taxon>
        <taxon>Lachnospirales</taxon>
        <taxon>Lachnospiraceae</taxon>
        <taxon>Mobilitalea</taxon>
    </lineage>
</organism>
<dbReference type="AlphaFoldDB" id="A0A8J7L0G1"/>
<protein>
    <submittedName>
        <fullName evidence="2">Uncharacterized protein</fullName>
    </submittedName>
</protein>
<proteinExistence type="predicted"/>
<accession>A0A8J7L0G1</accession>
<keyword evidence="1" id="KW-0472">Membrane</keyword>
<evidence type="ECO:0000313" key="3">
    <source>
        <dbReference type="Proteomes" id="UP000623269"/>
    </source>
</evidence>
<reference evidence="2" key="1">
    <citation type="submission" date="2020-12" db="EMBL/GenBank/DDBJ databases">
        <title>M. sibirica DSM 26468T genome.</title>
        <authorList>
            <person name="Thieme N."/>
            <person name="Rettenmaier R."/>
            <person name="Zverlov V."/>
            <person name="Liebl W."/>
        </authorList>
    </citation>
    <scope>NUCLEOTIDE SEQUENCE</scope>
    <source>
        <strain evidence="2">DSM 26468</strain>
    </source>
</reference>
<gene>
    <name evidence="2" type="ORF">I5677_15410</name>
</gene>
<feature type="transmembrane region" description="Helical" evidence="1">
    <location>
        <begin position="85"/>
        <end position="108"/>
    </location>
</feature>
<dbReference type="Proteomes" id="UP000623269">
    <property type="component" value="Unassembled WGS sequence"/>
</dbReference>
<dbReference type="EMBL" id="JAEAGR010000019">
    <property type="protein sequence ID" value="MBH1942288.1"/>
    <property type="molecule type" value="Genomic_DNA"/>
</dbReference>
<keyword evidence="3" id="KW-1185">Reference proteome</keyword>
<comment type="caution">
    <text evidence="2">The sequence shown here is derived from an EMBL/GenBank/DDBJ whole genome shotgun (WGS) entry which is preliminary data.</text>
</comment>
<feature type="transmembrane region" description="Helical" evidence="1">
    <location>
        <begin position="45"/>
        <end position="73"/>
    </location>
</feature>
<keyword evidence="1" id="KW-1133">Transmembrane helix</keyword>